<evidence type="ECO:0000313" key="3">
    <source>
        <dbReference type="Proteomes" id="UP001159363"/>
    </source>
</evidence>
<gene>
    <name evidence="2" type="ORF">PR048_003041</name>
</gene>
<feature type="region of interest" description="Disordered" evidence="1">
    <location>
        <begin position="1"/>
        <end position="27"/>
    </location>
</feature>
<protein>
    <submittedName>
        <fullName evidence="2">Uncharacterized protein</fullName>
    </submittedName>
</protein>
<name>A0ABQ9ILY3_9NEOP</name>
<feature type="compositionally biased region" description="Basic and acidic residues" evidence="1">
    <location>
        <begin position="164"/>
        <end position="174"/>
    </location>
</feature>
<feature type="region of interest" description="Disordered" evidence="1">
    <location>
        <begin position="159"/>
        <end position="180"/>
    </location>
</feature>
<accession>A0ABQ9ILY3</accession>
<comment type="caution">
    <text evidence="2">The sequence shown here is derived from an EMBL/GenBank/DDBJ whole genome shotgun (WGS) entry which is preliminary data.</text>
</comment>
<feature type="region of interest" description="Disordered" evidence="1">
    <location>
        <begin position="210"/>
        <end position="235"/>
    </location>
</feature>
<evidence type="ECO:0000256" key="1">
    <source>
        <dbReference type="SAM" id="MobiDB-lite"/>
    </source>
</evidence>
<evidence type="ECO:0000313" key="2">
    <source>
        <dbReference type="EMBL" id="KAJ8897691.1"/>
    </source>
</evidence>
<dbReference type="Proteomes" id="UP001159363">
    <property type="component" value="Chromosome 1"/>
</dbReference>
<organism evidence="2 3">
    <name type="scientific">Dryococelus australis</name>
    <dbReference type="NCBI Taxonomy" id="614101"/>
    <lineage>
        <taxon>Eukaryota</taxon>
        <taxon>Metazoa</taxon>
        <taxon>Ecdysozoa</taxon>
        <taxon>Arthropoda</taxon>
        <taxon>Hexapoda</taxon>
        <taxon>Insecta</taxon>
        <taxon>Pterygota</taxon>
        <taxon>Neoptera</taxon>
        <taxon>Polyneoptera</taxon>
        <taxon>Phasmatodea</taxon>
        <taxon>Verophasmatodea</taxon>
        <taxon>Anareolatae</taxon>
        <taxon>Phasmatidae</taxon>
        <taxon>Eurycanthinae</taxon>
        <taxon>Dryococelus</taxon>
    </lineage>
</organism>
<dbReference type="EMBL" id="JARBHB010000001">
    <property type="protein sequence ID" value="KAJ8897691.1"/>
    <property type="molecule type" value="Genomic_DNA"/>
</dbReference>
<sequence>MEQRRNENTGGMGDPPENPDPDEWMVDWSFNDIRARRETRGERSEQREENLRLRASTQRIGPRWCSGQTTKANRVRFPGELTPGFSHVEFVPDDAAGRRIFSGSPVSPAPAFRRYSILTSLHPHRLSRSRCLEPPKSLNSTQLTNPKFFTHLSILGNNAGMQGRGEREIPEKTRRPTAKSGAISICKNPEAAPPGIKPGSPGWEASIVTTTPPCPPPPTSRVAGRPTWTGRPRPSVVEGQRLCGWPRAKLGRKPGKARVWRRDFCHNVCDVAGFQETQQIASSCSRLAAATLTAPRFVFLLPVGNTFIRGERGPVGHVLEVAAIDLEAGVQTTPKVVKGTGEDMLRDAVELGPLLKDSFCKAFPLTPDLFGEHITPDVTGGMRAG</sequence>
<reference evidence="2 3" key="1">
    <citation type="submission" date="2023-02" db="EMBL/GenBank/DDBJ databases">
        <title>LHISI_Scaffold_Assembly.</title>
        <authorList>
            <person name="Stuart O.P."/>
            <person name="Cleave R."/>
            <person name="Magrath M.J.L."/>
            <person name="Mikheyev A.S."/>
        </authorList>
    </citation>
    <scope>NUCLEOTIDE SEQUENCE [LARGE SCALE GENOMIC DNA]</scope>
    <source>
        <strain evidence="2">Daus_M_001</strain>
        <tissue evidence="2">Leg muscle</tissue>
    </source>
</reference>
<proteinExistence type="predicted"/>
<keyword evidence="3" id="KW-1185">Reference proteome</keyword>